<evidence type="ECO:0000313" key="2">
    <source>
        <dbReference type="Proteomes" id="UP000095009"/>
    </source>
</evidence>
<reference evidence="1 2" key="1">
    <citation type="journal article" date="2016" name="Proc. Natl. Acad. Sci. U.S.A.">
        <title>Comparative genomics of biotechnologically important yeasts.</title>
        <authorList>
            <person name="Riley R."/>
            <person name="Haridas S."/>
            <person name="Wolfe K.H."/>
            <person name="Lopes M.R."/>
            <person name="Hittinger C.T."/>
            <person name="Goeker M."/>
            <person name="Salamov A.A."/>
            <person name="Wisecaver J.H."/>
            <person name="Long T.M."/>
            <person name="Calvey C.H."/>
            <person name="Aerts A.L."/>
            <person name="Barry K.W."/>
            <person name="Choi C."/>
            <person name="Clum A."/>
            <person name="Coughlan A.Y."/>
            <person name="Deshpande S."/>
            <person name="Douglass A.P."/>
            <person name="Hanson S.J."/>
            <person name="Klenk H.-P."/>
            <person name="LaButti K.M."/>
            <person name="Lapidus A."/>
            <person name="Lindquist E.A."/>
            <person name="Lipzen A.M."/>
            <person name="Meier-Kolthoff J.P."/>
            <person name="Ohm R.A."/>
            <person name="Otillar R.P."/>
            <person name="Pangilinan J.L."/>
            <person name="Peng Y."/>
            <person name="Rokas A."/>
            <person name="Rosa C.A."/>
            <person name="Scheuner C."/>
            <person name="Sibirny A.A."/>
            <person name="Slot J.C."/>
            <person name="Stielow J.B."/>
            <person name="Sun H."/>
            <person name="Kurtzman C.P."/>
            <person name="Blackwell M."/>
            <person name="Grigoriev I.V."/>
            <person name="Jeffries T.W."/>
        </authorList>
    </citation>
    <scope>NUCLEOTIDE SEQUENCE [LARGE SCALE GENOMIC DNA]</scope>
    <source>
        <strain evidence="1 2">DSM 6958</strain>
    </source>
</reference>
<organism evidence="1 2">
    <name type="scientific">Nadsonia fulvescens var. elongata DSM 6958</name>
    <dbReference type="NCBI Taxonomy" id="857566"/>
    <lineage>
        <taxon>Eukaryota</taxon>
        <taxon>Fungi</taxon>
        <taxon>Dikarya</taxon>
        <taxon>Ascomycota</taxon>
        <taxon>Saccharomycotina</taxon>
        <taxon>Dipodascomycetes</taxon>
        <taxon>Dipodascales</taxon>
        <taxon>Dipodascales incertae sedis</taxon>
        <taxon>Nadsonia</taxon>
    </lineage>
</organism>
<name>A0A1E3PP04_9ASCO</name>
<accession>A0A1E3PP04</accession>
<protein>
    <submittedName>
        <fullName evidence="1">Uncharacterized protein</fullName>
    </submittedName>
</protein>
<evidence type="ECO:0000313" key="1">
    <source>
        <dbReference type="EMBL" id="ODQ67030.1"/>
    </source>
</evidence>
<sequence>MLLMRTVFEVMRTHSPIEERGTYLTVDDVVDLPTETTEEILDKYNMAFTSTEISEIKLALEQLRAQPSDEPFVELQEKDNLVKLLHIVHEYTTLTISYLSPDTQGSDQSKTQVHGDLPSVLMTKQWKKFFLELLDHYSQNKDKARFLIMFSLLKKLNVSTQHLQENARYMGSRLTEIIHQLSKKE</sequence>
<keyword evidence="2" id="KW-1185">Reference proteome</keyword>
<dbReference type="Proteomes" id="UP000095009">
    <property type="component" value="Unassembled WGS sequence"/>
</dbReference>
<gene>
    <name evidence="1" type="ORF">NADFUDRAFT_81654</name>
</gene>
<proteinExistence type="predicted"/>
<dbReference type="AlphaFoldDB" id="A0A1E3PP04"/>
<dbReference type="EMBL" id="KV454407">
    <property type="protein sequence ID" value="ODQ67030.1"/>
    <property type="molecule type" value="Genomic_DNA"/>
</dbReference>